<reference evidence="1 2" key="1">
    <citation type="submission" date="2021-11" db="EMBL/GenBank/DDBJ databases">
        <authorList>
            <person name="Islam A."/>
            <person name="Islam S."/>
            <person name="Flora M.S."/>
            <person name="Rahman M."/>
            <person name="Ziaur R.M."/>
            <person name="Epstein J.H."/>
            <person name="Hassan M."/>
            <person name="Klassen M."/>
            <person name="Woodard K."/>
            <person name="Webb A."/>
            <person name="Webby R.J."/>
            <person name="El Zowalaty M.E."/>
        </authorList>
    </citation>
    <scope>NUCLEOTIDE SEQUENCE [LARGE SCALE GENOMIC DNA]</scope>
    <source>
        <strain evidence="1">Pf1</strain>
    </source>
</reference>
<dbReference type="Proteomes" id="UP001157938">
    <property type="component" value="Unassembled WGS sequence"/>
</dbReference>
<organism evidence="1 2">
    <name type="scientific">Peronospora farinosa</name>
    <dbReference type="NCBI Taxonomy" id="134698"/>
    <lineage>
        <taxon>Eukaryota</taxon>
        <taxon>Sar</taxon>
        <taxon>Stramenopiles</taxon>
        <taxon>Oomycota</taxon>
        <taxon>Peronosporomycetes</taxon>
        <taxon>Peronosporales</taxon>
        <taxon>Peronosporaceae</taxon>
        <taxon>Peronospora</taxon>
    </lineage>
</organism>
<gene>
    <name evidence="1" type="ORF">PFR001_LOCUS3222</name>
</gene>
<accession>A0ABN8C0R9</accession>
<keyword evidence="2" id="KW-1185">Reference proteome</keyword>
<evidence type="ECO:0000313" key="1">
    <source>
        <dbReference type="EMBL" id="CAH0487690.1"/>
    </source>
</evidence>
<protein>
    <submittedName>
        <fullName evidence="1">Uncharacterized protein</fullName>
    </submittedName>
</protein>
<dbReference type="CDD" id="cd09272">
    <property type="entry name" value="RNase_HI_RT_Ty1"/>
    <property type="match status" value="1"/>
</dbReference>
<proteinExistence type="predicted"/>
<evidence type="ECO:0000313" key="2">
    <source>
        <dbReference type="Proteomes" id="UP001157938"/>
    </source>
</evidence>
<comment type="caution">
    <text evidence="1">The sequence shown here is derived from an EMBL/GenBank/DDBJ whole genome shotgun (WGS) entry which is preliminary data.</text>
</comment>
<name>A0ABN8C0R9_9STRA</name>
<dbReference type="EMBL" id="CAKLBC010000686">
    <property type="protein sequence ID" value="CAH0487690.1"/>
    <property type="molecule type" value="Genomic_DNA"/>
</dbReference>
<sequence length="78" mass="8894">MIMKMDNQAAIKQVENEANSSQAKHVDVRLKFIIDYYKKSTIKPTYVNTHDMLADMLTKSLPAPRLQALRTIVGLKFA</sequence>